<evidence type="ECO:0000256" key="7">
    <source>
        <dbReference type="ARBA" id="ARBA00022777"/>
    </source>
</evidence>
<organism evidence="14 15">
    <name type="scientific">Marinobacter flavimaris</name>
    <dbReference type="NCBI Taxonomy" id="262076"/>
    <lineage>
        <taxon>Bacteria</taxon>
        <taxon>Pseudomonadati</taxon>
        <taxon>Pseudomonadota</taxon>
        <taxon>Gammaproteobacteria</taxon>
        <taxon>Pseudomonadales</taxon>
        <taxon>Marinobacteraceae</taxon>
        <taxon>Marinobacter</taxon>
    </lineage>
</organism>
<dbReference type="Pfam" id="PF02518">
    <property type="entry name" value="HATPase_c"/>
    <property type="match status" value="1"/>
</dbReference>
<keyword evidence="5" id="KW-0808">Transferase</keyword>
<dbReference type="InterPro" id="IPR003660">
    <property type="entry name" value="HAMP_dom"/>
</dbReference>
<keyword evidence="11" id="KW-0812">Transmembrane</keyword>
<feature type="domain" description="Histidine kinase" evidence="12">
    <location>
        <begin position="400"/>
        <end position="606"/>
    </location>
</feature>
<feature type="region of interest" description="Disordered" evidence="10">
    <location>
        <begin position="1"/>
        <end position="28"/>
    </location>
</feature>
<dbReference type="CDD" id="cd00082">
    <property type="entry name" value="HisKA"/>
    <property type="match status" value="1"/>
</dbReference>
<dbReference type="PROSITE" id="PS50109">
    <property type="entry name" value="HIS_KIN"/>
    <property type="match status" value="1"/>
</dbReference>
<dbReference type="GO" id="GO:0005524">
    <property type="term" value="F:ATP binding"/>
    <property type="evidence" value="ECO:0007669"/>
    <property type="project" value="UniProtKB-KW"/>
</dbReference>
<dbReference type="SUPFAM" id="SSF55874">
    <property type="entry name" value="ATPase domain of HSP90 chaperone/DNA topoisomerase II/histidine kinase"/>
    <property type="match status" value="1"/>
</dbReference>
<evidence type="ECO:0000256" key="2">
    <source>
        <dbReference type="ARBA" id="ARBA00004370"/>
    </source>
</evidence>
<evidence type="ECO:0000313" key="14">
    <source>
        <dbReference type="EMBL" id="RDU42745.1"/>
    </source>
</evidence>
<sequence>MPVHSETFPGRLSQNQNEAPPRNIPRPRNSRYDLCMKSIIKHDASAPPRLRVLRRNGLARRYLFSALLIALIPLVVLAFMYDTQYVKALEKVTESRTNARLAGAENLLRTFLQERIYELEALADVPEVFDWLTTANAEEKPNAEVMAQLRQALDSPHLYGVVVKPSRYEAPLWYLTQTLLQQVELDELPLTPFANGEIIGPALPTDSRPGWFVLRLSPTGLNPAPEAWVGLVVRLASLTDQVKDLSLTGLQSPLIVTPQNVPITAVGNIPGKPSYSAKDINSNDFIEGWHIRLQWLGDPLLGPLESARFGLILLASGAALAVILLSRHLSKRLEKQVTPLIEGADRVAGGDFDTPLHTEGTAEIGYLAFALERMRLRLRRLVKSMVDVERRAILGQFSAGVAHEIRNPLATIKTTIQALSRKESDPKRQKLMESVDHEIDRVNDVVQLLLDYARPREAKASKVNIIDVVETVKILADAVAHRHGIELVQVEHESVYAWADSSQVRQIVMNLVMNAIQAMEGIGGRVTIRTKQQGLAVYVSVSDNGPGVSADHLIHLTEPFFTTKTNGTGLGLAICRQLAQANQGNLRFQSVSGEGLKVTLKLPLYLNNENQGSV</sequence>
<dbReference type="InterPro" id="IPR004358">
    <property type="entry name" value="Sig_transdc_His_kin-like_C"/>
</dbReference>
<keyword evidence="7 14" id="KW-0418">Kinase</keyword>
<dbReference type="Gene3D" id="3.30.565.10">
    <property type="entry name" value="Histidine kinase-like ATPase, C-terminal domain"/>
    <property type="match status" value="1"/>
</dbReference>
<dbReference type="Gene3D" id="6.10.340.10">
    <property type="match status" value="1"/>
</dbReference>
<dbReference type="SUPFAM" id="SSF158472">
    <property type="entry name" value="HAMP domain-like"/>
    <property type="match status" value="1"/>
</dbReference>
<keyword evidence="11" id="KW-1133">Transmembrane helix</keyword>
<evidence type="ECO:0000256" key="3">
    <source>
        <dbReference type="ARBA" id="ARBA00012438"/>
    </source>
</evidence>
<dbReference type="EMBL" id="QRDH01000001">
    <property type="protein sequence ID" value="RDU42745.1"/>
    <property type="molecule type" value="Genomic_DNA"/>
</dbReference>
<dbReference type="PANTHER" id="PTHR43065:SF10">
    <property type="entry name" value="PEROXIDE STRESS-ACTIVATED HISTIDINE KINASE MAK3"/>
    <property type="match status" value="1"/>
</dbReference>
<keyword evidence="9" id="KW-0902">Two-component regulatory system</keyword>
<dbReference type="InterPro" id="IPR036890">
    <property type="entry name" value="HATPase_C_sf"/>
</dbReference>
<dbReference type="SMART" id="SM00388">
    <property type="entry name" value="HisKA"/>
    <property type="match status" value="1"/>
</dbReference>
<dbReference type="Proteomes" id="UP000256431">
    <property type="component" value="Unassembled WGS sequence"/>
</dbReference>
<dbReference type="SMART" id="SM00387">
    <property type="entry name" value="HATPase_c"/>
    <property type="match status" value="1"/>
</dbReference>
<evidence type="ECO:0000259" key="12">
    <source>
        <dbReference type="PROSITE" id="PS50109"/>
    </source>
</evidence>
<dbReference type="InterPro" id="IPR003661">
    <property type="entry name" value="HisK_dim/P_dom"/>
</dbReference>
<dbReference type="PANTHER" id="PTHR43065">
    <property type="entry name" value="SENSOR HISTIDINE KINASE"/>
    <property type="match status" value="1"/>
</dbReference>
<protein>
    <recommendedName>
        <fullName evidence="3">histidine kinase</fullName>
        <ecNumber evidence="3">2.7.13.3</ecNumber>
    </recommendedName>
</protein>
<comment type="subcellular location">
    <subcellularLocation>
        <location evidence="2">Membrane</location>
    </subcellularLocation>
</comment>
<evidence type="ECO:0000256" key="11">
    <source>
        <dbReference type="SAM" id="Phobius"/>
    </source>
</evidence>
<dbReference type="GO" id="GO:0016020">
    <property type="term" value="C:membrane"/>
    <property type="evidence" value="ECO:0007669"/>
    <property type="project" value="UniProtKB-SubCell"/>
</dbReference>
<dbReference type="CDD" id="cd06225">
    <property type="entry name" value="HAMP"/>
    <property type="match status" value="1"/>
</dbReference>
<evidence type="ECO:0000313" key="15">
    <source>
        <dbReference type="Proteomes" id="UP000256431"/>
    </source>
</evidence>
<keyword evidence="4" id="KW-0597">Phosphoprotein</keyword>
<keyword evidence="6" id="KW-0547">Nucleotide-binding</keyword>
<feature type="transmembrane region" description="Helical" evidence="11">
    <location>
        <begin position="62"/>
        <end position="81"/>
    </location>
</feature>
<evidence type="ECO:0000256" key="8">
    <source>
        <dbReference type="ARBA" id="ARBA00022840"/>
    </source>
</evidence>
<evidence type="ECO:0000256" key="10">
    <source>
        <dbReference type="SAM" id="MobiDB-lite"/>
    </source>
</evidence>
<dbReference type="InterPro" id="IPR036097">
    <property type="entry name" value="HisK_dim/P_sf"/>
</dbReference>
<comment type="caution">
    <text evidence="14">The sequence shown here is derived from an EMBL/GenBank/DDBJ whole genome shotgun (WGS) entry which is preliminary data.</text>
</comment>
<dbReference type="SMART" id="SM00304">
    <property type="entry name" value="HAMP"/>
    <property type="match status" value="1"/>
</dbReference>
<dbReference type="PRINTS" id="PR00344">
    <property type="entry name" value="BCTRLSENSOR"/>
</dbReference>
<dbReference type="AlphaFoldDB" id="A0A3D8H7Q6"/>
<reference evidence="14 15" key="1">
    <citation type="submission" date="2018-08" db="EMBL/GenBank/DDBJ databases">
        <title>Genome sequence of Marinobacter flavimaris KCTC 12185.</title>
        <authorList>
            <person name="Chun J."/>
            <person name="Kim B.-Y."/>
            <person name="Choi S.-B."/>
            <person name="Kwak M.-J."/>
        </authorList>
    </citation>
    <scope>NUCLEOTIDE SEQUENCE [LARGE SCALE GENOMIC DNA]</scope>
    <source>
        <strain evidence="14 15">KCTC 12185</strain>
    </source>
</reference>
<comment type="catalytic activity">
    <reaction evidence="1">
        <text>ATP + protein L-histidine = ADP + protein N-phospho-L-histidine.</text>
        <dbReference type="EC" id="2.7.13.3"/>
    </reaction>
</comment>
<dbReference type="InterPro" id="IPR005467">
    <property type="entry name" value="His_kinase_dom"/>
</dbReference>
<keyword evidence="15" id="KW-1185">Reference proteome</keyword>
<evidence type="ECO:0000256" key="9">
    <source>
        <dbReference type="ARBA" id="ARBA00023012"/>
    </source>
</evidence>
<dbReference type="GO" id="GO:0000155">
    <property type="term" value="F:phosphorelay sensor kinase activity"/>
    <property type="evidence" value="ECO:0007669"/>
    <property type="project" value="InterPro"/>
</dbReference>
<keyword evidence="8" id="KW-0067">ATP-binding</keyword>
<dbReference type="SUPFAM" id="SSF47384">
    <property type="entry name" value="Homodimeric domain of signal transducing histidine kinase"/>
    <property type="match status" value="1"/>
</dbReference>
<dbReference type="Pfam" id="PF00672">
    <property type="entry name" value="HAMP"/>
    <property type="match status" value="1"/>
</dbReference>
<dbReference type="PROSITE" id="PS50885">
    <property type="entry name" value="HAMP"/>
    <property type="match status" value="1"/>
</dbReference>
<accession>A0A3D8H7Q6</accession>
<evidence type="ECO:0000256" key="6">
    <source>
        <dbReference type="ARBA" id="ARBA00022741"/>
    </source>
</evidence>
<evidence type="ECO:0000259" key="13">
    <source>
        <dbReference type="PROSITE" id="PS50885"/>
    </source>
</evidence>
<dbReference type="Gene3D" id="1.10.287.130">
    <property type="match status" value="1"/>
</dbReference>
<evidence type="ECO:0000256" key="1">
    <source>
        <dbReference type="ARBA" id="ARBA00000085"/>
    </source>
</evidence>
<dbReference type="EC" id="2.7.13.3" evidence="3"/>
<keyword evidence="11" id="KW-0472">Membrane</keyword>
<evidence type="ECO:0000256" key="4">
    <source>
        <dbReference type="ARBA" id="ARBA00022553"/>
    </source>
</evidence>
<proteinExistence type="predicted"/>
<evidence type="ECO:0000256" key="5">
    <source>
        <dbReference type="ARBA" id="ARBA00022679"/>
    </source>
</evidence>
<feature type="domain" description="HAMP" evidence="13">
    <location>
        <begin position="331"/>
        <end position="383"/>
    </location>
</feature>
<gene>
    <name evidence="14" type="ORF">DXI23_03485</name>
</gene>
<dbReference type="Pfam" id="PF00512">
    <property type="entry name" value="HisKA"/>
    <property type="match status" value="1"/>
</dbReference>
<dbReference type="InterPro" id="IPR003594">
    <property type="entry name" value="HATPase_dom"/>
</dbReference>
<name>A0A3D8H7Q6_9GAMM</name>